<keyword evidence="1" id="KW-0472">Membrane</keyword>
<protein>
    <submittedName>
        <fullName evidence="2">TadE family protein</fullName>
    </submittedName>
</protein>
<dbReference type="RefSeq" id="WP_191717732.1">
    <property type="nucleotide sequence ID" value="NZ_JACSQP010000002.1"/>
</dbReference>
<name>A0ABR8RZR6_9MICO</name>
<keyword evidence="1" id="KW-0812">Transmembrane</keyword>
<reference evidence="2 3" key="1">
    <citation type="submission" date="2020-08" db="EMBL/GenBank/DDBJ databases">
        <title>A Genomic Blueprint of the Chicken Gut Microbiome.</title>
        <authorList>
            <person name="Gilroy R."/>
            <person name="Ravi A."/>
            <person name="Getino M."/>
            <person name="Pursley I."/>
            <person name="Horton D.L."/>
            <person name="Alikhan N.-F."/>
            <person name="Baker D."/>
            <person name="Gharbi K."/>
            <person name="Hall N."/>
            <person name="Watson M."/>
            <person name="Adriaenssens E.M."/>
            <person name="Foster-Nyarko E."/>
            <person name="Jarju S."/>
            <person name="Secka A."/>
            <person name="Antonio M."/>
            <person name="Oren A."/>
            <person name="Chaudhuri R."/>
            <person name="La Ragione R.M."/>
            <person name="Hildebrand F."/>
            <person name="Pallen M.J."/>
        </authorList>
    </citation>
    <scope>NUCLEOTIDE SEQUENCE [LARGE SCALE GENOMIC DNA]</scope>
    <source>
        <strain evidence="2 3">Sa4CUA7</strain>
    </source>
</reference>
<comment type="caution">
    <text evidence="2">The sequence shown here is derived from an EMBL/GenBank/DDBJ whole genome shotgun (WGS) entry which is preliminary data.</text>
</comment>
<accession>A0ABR8RZR6</accession>
<dbReference type="EMBL" id="JACSQP010000002">
    <property type="protein sequence ID" value="MBD7956712.1"/>
    <property type="molecule type" value="Genomic_DNA"/>
</dbReference>
<sequence>MLRRRASSDDAARPDDAGSAALEFILVGVILLVPLVYLITALGAVQGQTLGAESGARHIARAMATAPDAATAAARADAILASVVDEYGLASDAVEIAIRCEPAGGACPRAGATLHVTLATRVTLPLVPTVLGLDRVASIPIEARSVQKVSRFWEAG</sequence>
<dbReference type="Proteomes" id="UP000648352">
    <property type="component" value="Unassembled WGS sequence"/>
</dbReference>
<proteinExistence type="predicted"/>
<keyword evidence="3" id="KW-1185">Reference proteome</keyword>
<organism evidence="2 3">
    <name type="scientific">Microbacterium pullorum</name>
    <dbReference type="NCBI Taxonomy" id="2762236"/>
    <lineage>
        <taxon>Bacteria</taxon>
        <taxon>Bacillati</taxon>
        <taxon>Actinomycetota</taxon>
        <taxon>Actinomycetes</taxon>
        <taxon>Micrococcales</taxon>
        <taxon>Microbacteriaceae</taxon>
        <taxon>Microbacterium</taxon>
    </lineage>
</organism>
<keyword evidence="1" id="KW-1133">Transmembrane helix</keyword>
<evidence type="ECO:0000256" key="1">
    <source>
        <dbReference type="SAM" id="Phobius"/>
    </source>
</evidence>
<gene>
    <name evidence="2" type="ORF">H9651_03600</name>
</gene>
<evidence type="ECO:0000313" key="3">
    <source>
        <dbReference type="Proteomes" id="UP000648352"/>
    </source>
</evidence>
<evidence type="ECO:0000313" key="2">
    <source>
        <dbReference type="EMBL" id="MBD7956712.1"/>
    </source>
</evidence>
<feature type="transmembrane region" description="Helical" evidence="1">
    <location>
        <begin position="21"/>
        <end position="45"/>
    </location>
</feature>